<comment type="caution">
    <text evidence="2">The sequence shown here is derived from an EMBL/GenBank/DDBJ whole genome shotgun (WGS) entry which is preliminary data.</text>
</comment>
<dbReference type="SUPFAM" id="SSF53223">
    <property type="entry name" value="Aminoacid dehydrogenase-like, N-terminal domain"/>
    <property type="match status" value="1"/>
</dbReference>
<dbReference type="EMBL" id="JAVALS010000010">
    <property type="protein sequence ID" value="MDP5228012.1"/>
    <property type="molecule type" value="Genomic_DNA"/>
</dbReference>
<dbReference type="Gene3D" id="3.40.50.10860">
    <property type="entry name" value="Leucine Dehydrogenase, chain A, domain 1"/>
    <property type="match status" value="1"/>
</dbReference>
<evidence type="ECO:0000313" key="2">
    <source>
        <dbReference type="EMBL" id="MDP5228012.1"/>
    </source>
</evidence>
<dbReference type="NCBIfam" id="NF009202">
    <property type="entry name" value="PRK12550.1"/>
    <property type="match status" value="1"/>
</dbReference>
<dbReference type="CDD" id="cd01065">
    <property type="entry name" value="NAD_bind_Shikimate_DH"/>
    <property type="match status" value="1"/>
</dbReference>
<evidence type="ECO:0000259" key="1">
    <source>
        <dbReference type="Pfam" id="PF08501"/>
    </source>
</evidence>
<reference evidence="2 3" key="1">
    <citation type="submission" date="2023-08" db="EMBL/GenBank/DDBJ databases">
        <title>Arthrobacter horti sp. nov., isolated from forest soil.</title>
        <authorList>
            <person name="Park M."/>
        </authorList>
    </citation>
    <scope>NUCLEOTIDE SEQUENCE [LARGE SCALE GENOMIC DNA]</scope>
    <source>
        <strain evidence="2 3">YJM1</strain>
    </source>
</reference>
<protein>
    <submittedName>
        <fullName evidence="2">Shikimate 5-dehydrogenase</fullName>
    </submittedName>
</protein>
<dbReference type="InterPro" id="IPR013708">
    <property type="entry name" value="Shikimate_DH-bd_N"/>
</dbReference>
<dbReference type="Gene3D" id="3.40.50.720">
    <property type="entry name" value="NAD(P)-binding Rossmann-like Domain"/>
    <property type="match status" value="1"/>
</dbReference>
<dbReference type="InterPro" id="IPR046346">
    <property type="entry name" value="Aminoacid_DH-like_N_sf"/>
</dbReference>
<evidence type="ECO:0000313" key="3">
    <source>
        <dbReference type="Proteomes" id="UP001232725"/>
    </source>
</evidence>
<accession>A0ABT9IR48</accession>
<dbReference type="InterPro" id="IPR022893">
    <property type="entry name" value="Shikimate_DH_fam"/>
</dbReference>
<dbReference type="RefSeq" id="WP_305997066.1">
    <property type="nucleotide sequence ID" value="NZ_JAVALS010000010.1"/>
</dbReference>
<keyword evidence="3" id="KW-1185">Reference proteome</keyword>
<dbReference type="Pfam" id="PF08501">
    <property type="entry name" value="Shikimate_dh_N"/>
    <property type="match status" value="1"/>
</dbReference>
<dbReference type="PANTHER" id="PTHR21089:SF9">
    <property type="entry name" value="SHIKIMATE DEHYDROGENASE-LIKE PROTEIN HI_0607"/>
    <property type="match status" value="1"/>
</dbReference>
<feature type="domain" description="Shikimate dehydrogenase substrate binding N-terminal" evidence="1">
    <location>
        <begin position="24"/>
        <end position="92"/>
    </location>
</feature>
<sequence length="278" mass="29366">MAILNKDMTLCISLAARPSNIGTRFHNYLYEKLGLNYVYKAFAPADLAGAVQGIRGLPIRGAAVSMPYKEAVIPLVDVMAPSAAAIDSVNTIVNDHGVLTAYNTDYQAVERLLAEYAVPSGLSVMLRGSGGMAKAVVAAFRDAGFRDVTLVARNEEKGRALAELYGFAWQADDDGGRLASGAQAQVLVNVTPLGMRGADEDALAFPQEAIDAAQVVFDVVAMPAETPLLKAARSAGKAVITGAEVASIQAEEQFVLYTGVRPDAALVREASEFSRQEA</sequence>
<dbReference type="PANTHER" id="PTHR21089">
    <property type="entry name" value="SHIKIMATE DEHYDROGENASE"/>
    <property type="match status" value="1"/>
</dbReference>
<dbReference type="NCBIfam" id="NF001319">
    <property type="entry name" value="PRK00258.3-3"/>
    <property type="match status" value="1"/>
</dbReference>
<organism evidence="2 3">
    <name type="scientific">Arthrobacter horti</name>
    <dbReference type="NCBI Taxonomy" id="3068273"/>
    <lineage>
        <taxon>Bacteria</taxon>
        <taxon>Bacillati</taxon>
        <taxon>Actinomycetota</taxon>
        <taxon>Actinomycetes</taxon>
        <taxon>Micrococcales</taxon>
        <taxon>Micrococcaceae</taxon>
        <taxon>Arthrobacter</taxon>
    </lineage>
</organism>
<gene>
    <name evidence="2" type="ORF">Q9R02_12680</name>
</gene>
<dbReference type="SUPFAM" id="SSF51735">
    <property type="entry name" value="NAD(P)-binding Rossmann-fold domains"/>
    <property type="match status" value="1"/>
</dbReference>
<dbReference type="InterPro" id="IPR036291">
    <property type="entry name" value="NAD(P)-bd_dom_sf"/>
</dbReference>
<dbReference type="Proteomes" id="UP001232725">
    <property type="component" value="Unassembled WGS sequence"/>
</dbReference>
<proteinExistence type="predicted"/>
<name>A0ABT9IR48_9MICC</name>